<name>A0AAW2W305_SESRA</name>
<gene>
    <name evidence="2" type="ORF">Sradi_0178100</name>
</gene>
<dbReference type="AlphaFoldDB" id="A0AAW2W305"/>
<feature type="region of interest" description="Disordered" evidence="1">
    <location>
        <begin position="86"/>
        <end position="111"/>
    </location>
</feature>
<reference evidence="2" key="2">
    <citation type="journal article" date="2024" name="Plant">
        <title>Genomic evolution and insights into agronomic trait innovations of Sesamum species.</title>
        <authorList>
            <person name="Miao H."/>
            <person name="Wang L."/>
            <person name="Qu L."/>
            <person name="Liu H."/>
            <person name="Sun Y."/>
            <person name="Le M."/>
            <person name="Wang Q."/>
            <person name="Wei S."/>
            <person name="Zheng Y."/>
            <person name="Lin W."/>
            <person name="Duan Y."/>
            <person name="Cao H."/>
            <person name="Xiong S."/>
            <person name="Wang X."/>
            <person name="Wei L."/>
            <person name="Li C."/>
            <person name="Ma Q."/>
            <person name="Ju M."/>
            <person name="Zhao R."/>
            <person name="Li G."/>
            <person name="Mu C."/>
            <person name="Tian Q."/>
            <person name="Mei H."/>
            <person name="Zhang T."/>
            <person name="Gao T."/>
            <person name="Zhang H."/>
        </authorList>
    </citation>
    <scope>NUCLEOTIDE SEQUENCE</scope>
    <source>
        <strain evidence="2">G02</strain>
    </source>
</reference>
<evidence type="ECO:0000313" key="2">
    <source>
        <dbReference type="EMBL" id="KAL0434702.1"/>
    </source>
</evidence>
<sequence>MHYNRDKGMGMVIEESEDGERADWVGWDRDDEDMREPEECVTNSEDDLFNGDESVDYDENDECFEENVENEAEWAGILQDDFEDEMRFDNDDHTDGDNADEFDSQKNSHDDNVDRALVFYADDTFDHRFALGMKFSPMSMAQQILAHSEQMKPHTNGLEAQSAGALRPPLWHGSDKGSPEGKSPRRKKPTQTISLAH</sequence>
<evidence type="ECO:0000256" key="1">
    <source>
        <dbReference type="SAM" id="MobiDB-lite"/>
    </source>
</evidence>
<dbReference type="EMBL" id="JACGWJ010000002">
    <property type="protein sequence ID" value="KAL0434702.1"/>
    <property type="molecule type" value="Genomic_DNA"/>
</dbReference>
<feature type="region of interest" description="Disordered" evidence="1">
    <location>
        <begin position="147"/>
        <end position="197"/>
    </location>
</feature>
<feature type="compositionally biased region" description="Acidic residues" evidence="1">
    <location>
        <begin position="44"/>
        <end position="57"/>
    </location>
</feature>
<reference evidence="2" key="1">
    <citation type="submission" date="2020-06" db="EMBL/GenBank/DDBJ databases">
        <authorList>
            <person name="Li T."/>
            <person name="Hu X."/>
            <person name="Zhang T."/>
            <person name="Song X."/>
            <person name="Zhang H."/>
            <person name="Dai N."/>
            <person name="Sheng W."/>
            <person name="Hou X."/>
            <person name="Wei L."/>
        </authorList>
    </citation>
    <scope>NUCLEOTIDE SEQUENCE</scope>
    <source>
        <strain evidence="2">G02</strain>
        <tissue evidence="2">Leaf</tissue>
    </source>
</reference>
<proteinExistence type="predicted"/>
<feature type="compositionally biased region" description="Basic and acidic residues" evidence="1">
    <location>
        <begin position="86"/>
        <end position="96"/>
    </location>
</feature>
<organism evidence="2">
    <name type="scientific">Sesamum radiatum</name>
    <name type="common">Black benniseed</name>
    <dbReference type="NCBI Taxonomy" id="300843"/>
    <lineage>
        <taxon>Eukaryota</taxon>
        <taxon>Viridiplantae</taxon>
        <taxon>Streptophyta</taxon>
        <taxon>Embryophyta</taxon>
        <taxon>Tracheophyta</taxon>
        <taxon>Spermatophyta</taxon>
        <taxon>Magnoliopsida</taxon>
        <taxon>eudicotyledons</taxon>
        <taxon>Gunneridae</taxon>
        <taxon>Pentapetalae</taxon>
        <taxon>asterids</taxon>
        <taxon>lamiids</taxon>
        <taxon>Lamiales</taxon>
        <taxon>Pedaliaceae</taxon>
        <taxon>Sesamum</taxon>
    </lineage>
</organism>
<feature type="region of interest" description="Disordered" evidence="1">
    <location>
        <begin position="1"/>
        <end position="57"/>
    </location>
</feature>
<accession>A0AAW2W305</accession>
<protein>
    <submittedName>
        <fullName evidence="2">Uncharacterized protein</fullName>
    </submittedName>
</protein>
<feature type="compositionally biased region" description="Basic and acidic residues" evidence="1">
    <location>
        <begin position="173"/>
        <end position="183"/>
    </location>
</feature>
<comment type="caution">
    <text evidence="2">The sequence shown here is derived from an EMBL/GenBank/DDBJ whole genome shotgun (WGS) entry which is preliminary data.</text>
</comment>
<feature type="compositionally biased region" description="Basic and acidic residues" evidence="1">
    <location>
        <begin position="19"/>
        <end position="28"/>
    </location>
</feature>